<dbReference type="InterPro" id="IPR051879">
    <property type="entry name" value="C2H2-ZF_Maturation_Protein"/>
</dbReference>
<protein>
    <recommendedName>
        <fullName evidence="12">Zinc finger protein 593 homolog</fullName>
    </recommendedName>
</protein>
<dbReference type="AlphaFoldDB" id="T1JB80"/>
<feature type="domain" description="C2H2-type" evidence="15">
    <location>
        <begin position="59"/>
        <end position="88"/>
    </location>
</feature>
<feature type="compositionally biased region" description="Basic and acidic residues" evidence="14">
    <location>
        <begin position="117"/>
        <end position="129"/>
    </location>
</feature>
<keyword evidence="17" id="KW-1185">Reference proteome</keyword>
<dbReference type="Gene3D" id="3.30.160.60">
    <property type="entry name" value="Classic Zinc Finger"/>
    <property type="match status" value="1"/>
</dbReference>
<dbReference type="OMA" id="MKDHFRS"/>
<comment type="function">
    <text evidence="10">Involved in pre-60S ribosomal particles maturation by promoting the nuclear export of the 60S ribosome.</text>
</comment>
<keyword evidence="6 13" id="KW-0863">Zinc-finger</keyword>
<feature type="region of interest" description="Disordered" evidence="14">
    <location>
        <begin position="1"/>
        <end position="34"/>
    </location>
</feature>
<feature type="region of interest" description="Disordered" evidence="14">
    <location>
        <begin position="101"/>
        <end position="129"/>
    </location>
</feature>
<evidence type="ECO:0000256" key="9">
    <source>
        <dbReference type="ARBA" id="ARBA00038064"/>
    </source>
</evidence>
<keyword evidence="5" id="KW-0479">Metal-binding</keyword>
<dbReference type="PANTHER" id="PTHR46095:SF1">
    <property type="entry name" value="ZINC FINGER PROTEIN 593"/>
    <property type="match status" value="1"/>
</dbReference>
<evidence type="ECO:0000256" key="10">
    <source>
        <dbReference type="ARBA" id="ARBA00057732"/>
    </source>
</evidence>
<dbReference type="FunFam" id="3.30.160.60:FF:000299">
    <property type="entry name" value="Zinc finger protein 593"/>
    <property type="match status" value="1"/>
</dbReference>
<sequence>MPPYKRKKYHHGDNTLSKKYKTKRKTKDLDEIDEDIKPQSAEKLLNQEVDYDLPGCAQFYCLHCARYFIDNYTLGEHFRTKVHKRRLKALEVEPFTQKDADIAAGHGNYVPPKRRKIETQSLKESEMEK</sequence>
<dbReference type="EnsemblMetazoa" id="SMAR011017-RA">
    <property type="protein sequence ID" value="SMAR011017-PA"/>
    <property type="gene ID" value="SMAR011017"/>
</dbReference>
<keyword evidence="7" id="KW-0862">Zinc</keyword>
<dbReference type="InterPro" id="IPR003604">
    <property type="entry name" value="Matrin/U1-like-C_Znf_C2H2"/>
</dbReference>
<dbReference type="Pfam" id="PF12171">
    <property type="entry name" value="zf-C2H2_jaz"/>
    <property type="match status" value="1"/>
</dbReference>
<dbReference type="SUPFAM" id="SSF57667">
    <property type="entry name" value="beta-beta-alpha zinc fingers"/>
    <property type="match status" value="1"/>
</dbReference>
<evidence type="ECO:0000256" key="3">
    <source>
        <dbReference type="ARBA" id="ARBA00022490"/>
    </source>
</evidence>
<evidence type="ECO:0000256" key="5">
    <source>
        <dbReference type="ARBA" id="ARBA00022723"/>
    </source>
</evidence>
<dbReference type="InterPro" id="IPR022755">
    <property type="entry name" value="Znf_C2H2_jaz"/>
</dbReference>
<dbReference type="HOGENOM" id="CLU_117291_1_2_1"/>
<keyword evidence="4" id="KW-0690">Ribosome biogenesis</keyword>
<name>T1JB80_STRMM</name>
<evidence type="ECO:0000256" key="6">
    <source>
        <dbReference type="ARBA" id="ARBA00022771"/>
    </source>
</evidence>
<dbReference type="Proteomes" id="UP000014500">
    <property type="component" value="Unassembled WGS sequence"/>
</dbReference>
<dbReference type="InterPro" id="IPR013087">
    <property type="entry name" value="Znf_C2H2_type"/>
</dbReference>
<dbReference type="PANTHER" id="PTHR46095">
    <property type="entry name" value="ZINC FINGER PROTEIN 593"/>
    <property type="match status" value="1"/>
</dbReference>
<reference evidence="17" key="1">
    <citation type="submission" date="2011-05" db="EMBL/GenBank/DDBJ databases">
        <authorList>
            <person name="Richards S.R."/>
            <person name="Qu J."/>
            <person name="Jiang H."/>
            <person name="Jhangiani S.N."/>
            <person name="Agravi P."/>
            <person name="Goodspeed R."/>
            <person name="Gross S."/>
            <person name="Mandapat C."/>
            <person name="Jackson L."/>
            <person name="Mathew T."/>
            <person name="Pu L."/>
            <person name="Thornton R."/>
            <person name="Saada N."/>
            <person name="Wilczek-Boney K.B."/>
            <person name="Lee S."/>
            <person name="Kovar C."/>
            <person name="Wu Y."/>
            <person name="Scherer S.E."/>
            <person name="Worley K.C."/>
            <person name="Muzny D.M."/>
            <person name="Gibbs R."/>
        </authorList>
    </citation>
    <scope>NUCLEOTIDE SEQUENCE</scope>
    <source>
        <strain evidence="17">Brora</strain>
    </source>
</reference>
<evidence type="ECO:0000256" key="4">
    <source>
        <dbReference type="ARBA" id="ARBA00022517"/>
    </source>
</evidence>
<dbReference type="GO" id="GO:0042254">
    <property type="term" value="P:ribosome biogenesis"/>
    <property type="evidence" value="ECO:0007669"/>
    <property type="project" value="UniProtKB-KW"/>
</dbReference>
<accession>T1JB80</accession>
<dbReference type="GO" id="GO:0043021">
    <property type="term" value="F:ribonucleoprotein complex binding"/>
    <property type="evidence" value="ECO:0007669"/>
    <property type="project" value="UniProtKB-ARBA"/>
</dbReference>
<comment type="subcellular location">
    <subcellularLocation>
        <location evidence="2">Cytoplasm</location>
    </subcellularLocation>
    <subcellularLocation>
        <location evidence="1">Nucleus</location>
    </subcellularLocation>
</comment>
<comment type="subunit">
    <text evidence="11">Associates with pre-60S ribosomal particles; released from the pre-60S particle very early in the cytoplasm.</text>
</comment>
<dbReference type="GO" id="GO:0005634">
    <property type="term" value="C:nucleus"/>
    <property type="evidence" value="ECO:0007669"/>
    <property type="project" value="UniProtKB-SubCell"/>
</dbReference>
<dbReference type="InterPro" id="IPR036236">
    <property type="entry name" value="Znf_C2H2_sf"/>
</dbReference>
<dbReference type="GO" id="GO:0003676">
    <property type="term" value="F:nucleic acid binding"/>
    <property type="evidence" value="ECO:0007669"/>
    <property type="project" value="InterPro"/>
</dbReference>
<reference evidence="16" key="2">
    <citation type="submission" date="2015-02" db="UniProtKB">
        <authorList>
            <consortium name="EnsemblMetazoa"/>
        </authorList>
    </citation>
    <scope>IDENTIFICATION</scope>
</reference>
<dbReference type="GO" id="GO:0008270">
    <property type="term" value="F:zinc ion binding"/>
    <property type="evidence" value="ECO:0007669"/>
    <property type="project" value="UniProtKB-KW"/>
</dbReference>
<comment type="similarity">
    <text evidence="9">Belongs to the ZNF593/BUD20 C2H2-type zinc-finger protein family.</text>
</comment>
<dbReference type="EMBL" id="JH432010">
    <property type="status" value="NOT_ANNOTATED_CDS"/>
    <property type="molecule type" value="Genomic_DNA"/>
</dbReference>
<evidence type="ECO:0000256" key="12">
    <source>
        <dbReference type="ARBA" id="ARBA00068297"/>
    </source>
</evidence>
<dbReference type="PROSITE" id="PS00028">
    <property type="entry name" value="ZINC_FINGER_C2H2_1"/>
    <property type="match status" value="1"/>
</dbReference>
<proteinExistence type="inferred from homology"/>
<evidence type="ECO:0000256" key="11">
    <source>
        <dbReference type="ARBA" id="ARBA00065398"/>
    </source>
</evidence>
<dbReference type="SMART" id="SM00451">
    <property type="entry name" value="ZnF_U1"/>
    <property type="match status" value="1"/>
</dbReference>
<feature type="compositionally biased region" description="Basic residues" evidence="14">
    <location>
        <begin position="1"/>
        <end position="10"/>
    </location>
</feature>
<evidence type="ECO:0000256" key="1">
    <source>
        <dbReference type="ARBA" id="ARBA00004123"/>
    </source>
</evidence>
<dbReference type="eggNOG" id="KOG3408">
    <property type="taxonomic scope" value="Eukaryota"/>
</dbReference>
<keyword evidence="8" id="KW-0539">Nucleus</keyword>
<evidence type="ECO:0000313" key="17">
    <source>
        <dbReference type="Proteomes" id="UP000014500"/>
    </source>
</evidence>
<dbReference type="PhylomeDB" id="T1JB80"/>
<evidence type="ECO:0000256" key="8">
    <source>
        <dbReference type="ARBA" id="ARBA00023242"/>
    </source>
</evidence>
<evidence type="ECO:0000313" key="16">
    <source>
        <dbReference type="EnsemblMetazoa" id="SMAR011017-PA"/>
    </source>
</evidence>
<evidence type="ECO:0000259" key="15">
    <source>
        <dbReference type="PROSITE" id="PS50157"/>
    </source>
</evidence>
<dbReference type="PROSITE" id="PS50157">
    <property type="entry name" value="ZINC_FINGER_C2H2_2"/>
    <property type="match status" value="1"/>
</dbReference>
<organism evidence="16 17">
    <name type="scientific">Strigamia maritima</name>
    <name type="common">European centipede</name>
    <name type="synonym">Geophilus maritimus</name>
    <dbReference type="NCBI Taxonomy" id="126957"/>
    <lineage>
        <taxon>Eukaryota</taxon>
        <taxon>Metazoa</taxon>
        <taxon>Ecdysozoa</taxon>
        <taxon>Arthropoda</taxon>
        <taxon>Myriapoda</taxon>
        <taxon>Chilopoda</taxon>
        <taxon>Pleurostigmophora</taxon>
        <taxon>Geophilomorpha</taxon>
        <taxon>Linotaeniidae</taxon>
        <taxon>Strigamia</taxon>
    </lineage>
</organism>
<evidence type="ECO:0000256" key="7">
    <source>
        <dbReference type="ARBA" id="ARBA00022833"/>
    </source>
</evidence>
<keyword evidence="3" id="KW-0963">Cytoplasm</keyword>
<evidence type="ECO:0000256" key="2">
    <source>
        <dbReference type="ARBA" id="ARBA00004496"/>
    </source>
</evidence>
<evidence type="ECO:0000256" key="13">
    <source>
        <dbReference type="PROSITE-ProRule" id="PRU00042"/>
    </source>
</evidence>
<dbReference type="STRING" id="126957.T1JB80"/>
<evidence type="ECO:0000256" key="14">
    <source>
        <dbReference type="SAM" id="MobiDB-lite"/>
    </source>
</evidence>
<dbReference type="GO" id="GO:0005737">
    <property type="term" value="C:cytoplasm"/>
    <property type="evidence" value="ECO:0007669"/>
    <property type="project" value="UniProtKB-SubCell"/>
</dbReference>